<evidence type="ECO:0000313" key="3">
    <source>
        <dbReference type="EMBL" id="KAF8389771.1"/>
    </source>
</evidence>
<dbReference type="InterPro" id="IPR001680">
    <property type="entry name" value="WD40_rpt"/>
</dbReference>
<name>A0A834YMJ1_TETSI</name>
<dbReference type="InterPro" id="IPR036322">
    <property type="entry name" value="WD40_repeat_dom_sf"/>
</dbReference>
<comment type="caution">
    <text evidence="3">The sequence shown here is derived from an EMBL/GenBank/DDBJ whole genome shotgun (WGS) entry which is preliminary data.</text>
</comment>
<dbReference type="Proteomes" id="UP000655225">
    <property type="component" value="Unassembled WGS sequence"/>
</dbReference>
<dbReference type="Pfam" id="PF00400">
    <property type="entry name" value="WD40"/>
    <property type="match status" value="1"/>
</dbReference>
<gene>
    <name evidence="3" type="ORF">HHK36_024290</name>
</gene>
<sequence length="354" mass="39557">MASSSNALMKGTCLKIESPIGDAISRIRFAPKSNNLLISSWDSVLRLYDVDSSILRLEAPSEAALLDCCFQDDSAAFSVGSDSCIRRYDFHSGTHNIIGNHDDIATSVEYSEETQLFRQYMSFHCKNGANLWTLKSKCYSVFSSALAFAVESMSLCGLYLIVAVGTSINMYDIRNLERPVQEKKSYMDHQIGCVCSFPDCKGYAIGSIDGRVKLEFLNPSDANLMGYIFRCQPKSKDGRNHLVAVNDIVFHPFQYGAFITGDNDGYTIMWDAQSRKRRFELPRYPNSVASLSYNHRGQLLAVASSYTYQEANEIEDPPQIFIHNMDENYVGSFSAGSSGLNYAENQSQILYVTP</sequence>
<dbReference type="SUPFAM" id="SSF50978">
    <property type="entry name" value="WD40 repeat-like"/>
    <property type="match status" value="1"/>
</dbReference>
<dbReference type="InterPro" id="IPR015943">
    <property type="entry name" value="WD40/YVTN_repeat-like_dom_sf"/>
</dbReference>
<organism evidence="3 4">
    <name type="scientific">Tetracentron sinense</name>
    <name type="common">Spur-leaf</name>
    <dbReference type="NCBI Taxonomy" id="13715"/>
    <lineage>
        <taxon>Eukaryota</taxon>
        <taxon>Viridiplantae</taxon>
        <taxon>Streptophyta</taxon>
        <taxon>Embryophyta</taxon>
        <taxon>Tracheophyta</taxon>
        <taxon>Spermatophyta</taxon>
        <taxon>Magnoliopsida</taxon>
        <taxon>Trochodendrales</taxon>
        <taxon>Trochodendraceae</taxon>
        <taxon>Tetracentron</taxon>
    </lineage>
</organism>
<keyword evidence="4" id="KW-1185">Reference proteome</keyword>
<dbReference type="AlphaFoldDB" id="A0A834YMJ1"/>
<dbReference type="SMART" id="SM00320">
    <property type="entry name" value="WD40"/>
    <property type="match status" value="3"/>
</dbReference>
<protein>
    <recommendedName>
        <fullName evidence="5">Mitotic checkpoint protein bub3</fullName>
    </recommendedName>
</protein>
<keyword evidence="1" id="KW-0853">WD repeat</keyword>
<accession>A0A834YMJ1</accession>
<evidence type="ECO:0008006" key="5">
    <source>
        <dbReference type="Google" id="ProtNLM"/>
    </source>
</evidence>
<keyword evidence="2" id="KW-0677">Repeat</keyword>
<reference evidence="3 4" key="1">
    <citation type="submission" date="2020-04" db="EMBL/GenBank/DDBJ databases">
        <title>Plant Genome Project.</title>
        <authorList>
            <person name="Zhang R.-G."/>
        </authorList>
    </citation>
    <scope>NUCLEOTIDE SEQUENCE [LARGE SCALE GENOMIC DNA]</scope>
    <source>
        <strain evidence="3">YNK0</strain>
        <tissue evidence="3">Leaf</tissue>
    </source>
</reference>
<evidence type="ECO:0000256" key="1">
    <source>
        <dbReference type="ARBA" id="ARBA00022574"/>
    </source>
</evidence>
<dbReference type="PANTHER" id="PTHR10971">
    <property type="entry name" value="MRNA EXPORT FACTOR AND BUB3"/>
    <property type="match status" value="1"/>
</dbReference>
<evidence type="ECO:0000313" key="4">
    <source>
        <dbReference type="Proteomes" id="UP000655225"/>
    </source>
</evidence>
<dbReference type="Gene3D" id="2.130.10.10">
    <property type="entry name" value="YVTN repeat-like/Quinoprotein amine dehydrogenase"/>
    <property type="match status" value="1"/>
</dbReference>
<proteinExistence type="predicted"/>
<dbReference type="EMBL" id="JABCRI010000018">
    <property type="protein sequence ID" value="KAF8389771.1"/>
    <property type="molecule type" value="Genomic_DNA"/>
</dbReference>
<dbReference type="OMA" id="EVPIRCV"/>
<dbReference type="OrthoDB" id="10262475at2759"/>
<evidence type="ECO:0000256" key="2">
    <source>
        <dbReference type="ARBA" id="ARBA00022737"/>
    </source>
</evidence>